<evidence type="ECO:0000313" key="2">
    <source>
        <dbReference type="EMBL" id="EGT58266.1"/>
    </source>
</evidence>
<protein>
    <submittedName>
        <fullName evidence="2">Uncharacterized protein</fullName>
    </submittedName>
</protein>
<proteinExistence type="predicted"/>
<organism evidence="3">
    <name type="scientific">Caenorhabditis brenneri</name>
    <name type="common">Nematode worm</name>
    <dbReference type="NCBI Taxonomy" id="135651"/>
    <lineage>
        <taxon>Eukaryota</taxon>
        <taxon>Metazoa</taxon>
        <taxon>Ecdysozoa</taxon>
        <taxon>Nematoda</taxon>
        <taxon>Chromadorea</taxon>
        <taxon>Rhabditida</taxon>
        <taxon>Rhabditina</taxon>
        <taxon>Rhabditomorpha</taxon>
        <taxon>Rhabditoidea</taxon>
        <taxon>Rhabditidae</taxon>
        <taxon>Peloderinae</taxon>
        <taxon>Caenorhabditis</taxon>
    </lineage>
</organism>
<evidence type="ECO:0000313" key="3">
    <source>
        <dbReference type="Proteomes" id="UP000008068"/>
    </source>
</evidence>
<feature type="compositionally biased region" description="Polar residues" evidence="1">
    <location>
        <begin position="11"/>
        <end position="36"/>
    </location>
</feature>
<dbReference type="EMBL" id="GL379867">
    <property type="protein sequence ID" value="EGT58266.1"/>
    <property type="molecule type" value="Genomic_DNA"/>
</dbReference>
<evidence type="ECO:0000256" key="1">
    <source>
        <dbReference type="SAM" id="MobiDB-lite"/>
    </source>
</evidence>
<feature type="compositionally biased region" description="Pro residues" evidence="1">
    <location>
        <begin position="44"/>
        <end position="53"/>
    </location>
</feature>
<feature type="region of interest" description="Disordered" evidence="1">
    <location>
        <begin position="1"/>
        <end position="57"/>
    </location>
</feature>
<gene>
    <name evidence="2" type="ORF">CAEBREN_03924</name>
</gene>
<dbReference type="HOGENOM" id="CLU_1391357_0_0_1"/>
<sequence>MAPPTPAPIHHQNQMRIQMKTSPATFPSPVEPNSSKKQIKAEPASPPSTPPPAMVTSSTVQAGLQSLLKTSSAPSPTPPVVIGGGAPVPQPPQWNMIQGASLRPKCFLLVESIVGNSCKFLECSHPRTGFLFHLSRYLRNFYVFRFGVKELYKFFGIIRIKKSGPFIETIHNISKTFDTNSISFRKIGFGALERGK</sequence>
<name>G0NDG4_CAEBE</name>
<reference evidence="3" key="1">
    <citation type="submission" date="2011-07" db="EMBL/GenBank/DDBJ databases">
        <authorList>
            <consortium name="Caenorhabditis brenneri Sequencing and Analysis Consortium"/>
            <person name="Wilson R.K."/>
        </authorList>
    </citation>
    <scope>NUCLEOTIDE SEQUENCE [LARGE SCALE GENOMIC DNA]</scope>
    <source>
        <strain evidence="3">PB2801</strain>
    </source>
</reference>
<dbReference type="AlphaFoldDB" id="G0NDG4"/>
<accession>G0NDG4</accession>
<keyword evidence="3" id="KW-1185">Reference proteome</keyword>
<dbReference type="Proteomes" id="UP000008068">
    <property type="component" value="Unassembled WGS sequence"/>
</dbReference>
<dbReference type="InParanoid" id="G0NDG4"/>